<evidence type="ECO:0000313" key="2">
    <source>
        <dbReference type="EMBL" id="QSX93950.1"/>
    </source>
</evidence>
<protein>
    <submittedName>
        <fullName evidence="2">Uncharacterized protein</fullName>
    </submittedName>
</protein>
<name>A0AAJ4T325_9BURK</name>
<keyword evidence="1" id="KW-0812">Transmembrane</keyword>
<keyword evidence="1" id="KW-1133">Transmembrane helix</keyword>
<dbReference type="EMBL" id="CP071520">
    <property type="protein sequence ID" value="QSX93950.1"/>
    <property type="molecule type" value="Genomic_DNA"/>
</dbReference>
<evidence type="ECO:0000256" key="1">
    <source>
        <dbReference type="SAM" id="Phobius"/>
    </source>
</evidence>
<dbReference type="Proteomes" id="UP000662821">
    <property type="component" value="Chromosome"/>
</dbReference>
<accession>A0AAJ4T325</accession>
<organism evidence="2 3">
    <name type="scientific">Janthinobacterium lividum</name>
    <dbReference type="NCBI Taxonomy" id="29581"/>
    <lineage>
        <taxon>Bacteria</taxon>
        <taxon>Pseudomonadati</taxon>
        <taxon>Pseudomonadota</taxon>
        <taxon>Betaproteobacteria</taxon>
        <taxon>Burkholderiales</taxon>
        <taxon>Oxalobacteraceae</taxon>
        <taxon>Janthinobacterium</taxon>
    </lineage>
</organism>
<proteinExistence type="predicted"/>
<sequence>MHTKMSASGSEEAGKGYPHGAGAVAGNASVRRLKAIGYLALLLAILPAATCIAMGRAGVPAPFSTACGVVSCVAAGHAL</sequence>
<keyword evidence="1" id="KW-0472">Membrane</keyword>
<dbReference type="RefSeq" id="WP_151094907.1">
    <property type="nucleotide sequence ID" value="NZ_CP071520.1"/>
</dbReference>
<feature type="transmembrane region" description="Helical" evidence="1">
    <location>
        <begin position="35"/>
        <end position="55"/>
    </location>
</feature>
<reference evidence="2 3" key="1">
    <citation type="submission" date="2021-03" db="EMBL/GenBank/DDBJ databases">
        <title>Draft genome sequence of Janthinobacterium sp. strain PLB02 isolated from infected primmorphs (Lubomirskia baicalensis).</title>
        <authorList>
            <person name="Chernogor L.I."/>
            <person name="Belikov S.I."/>
            <person name="Petrushin I.S."/>
        </authorList>
    </citation>
    <scope>NUCLEOTIDE SEQUENCE [LARGE SCALE GENOMIC DNA]</scope>
    <source>
        <strain evidence="2 3">PLB02</strain>
    </source>
</reference>
<evidence type="ECO:0000313" key="3">
    <source>
        <dbReference type="Proteomes" id="UP000662821"/>
    </source>
</evidence>
<dbReference type="AlphaFoldDB" id="A0AAJ4T325"/>
<gene>
    <name evidence="2" type="ORF">J3P46_14300</name>
</gene>